<dbReference type="InterPro" id="IPR025707">
    <property type="entry name" value="DNA_bp_PD1"/>
</dbReference>
<reference evidence="2 3" key="1">
    <citation type="submission" date="2024-07" db="EMBL/GenBank/DDBJ databases">
        <authorList>
            <person name="Lee S."/>
            <person name="Kang M."/>
        </authorList>
    </citation>
    <scope>NUCLEOTIDE SEQUENCE [LARGE SCALE GENOMIC DNA]</scope>
    <source>
        <strain evidence="2 3">DS6</strain>
    </source>
</reference>
<keyword evidence="3" id="KW-1185">Reference proteome</keyword>
<keyword evidence="2" id="KW-0238">DNA-binding</keyword>
<dbReference type="PROSITE" id="PS51742">
    <property type="entry name" value="PPC"/>
    <property type="match status" value="1"/>
</dbReference>
<evidence type="ECO:0000313" key="2">
    <source>
        <dbReference type="EMBL" id="MEX0427863.1"/>
    </source>
</evidence>
<protein>
    <submittedName>
        <fullName evidence="2">PPC domain-containing DNA-binding protein</fullName>
    </submittedName>
</protein>
<dbReference type="EMBL" id="JBFPJR010000013">
    <property type="protein sequence ID" value="MEX0427863.1"/>
    <property type="molecule type" value="Genomic_DNA"/>
</dbReference>
<dbReference type="Gene3D" id="3.30.1330.80">
    <property type="entry name" value="Hypothetical protein, similar to alpha- acetolactate decarboxylase, domain 2"/>
    <property type="match status" value="1"/>
</dbReference>
<sequence>MRAKQVYENDGLRTFVVVMDKDDEAFGQLTAFAGEHRVTAAGLTAVGAARAVTLGYFDLSICDYRSTEFTEQLEVLSLVGDIALKDGEPAVHAHITLGRKDSSTIGGHLQSLTVWPTLEVVVNETPAQLAKKVDPETGLALIDLSG</sequence>
<comment type="caution">
    <text evidence="2">The sequence shown here is derived from an EMBL/GenBank/DDBJ whole genome shotgun (WGS) entry which is preliminary data.</text>
</comment>
<accession>A0ABV3T0U0</accession>
<dbReference type="CDD" id="cd11378">
    <property type="entry name" value="DUF296"/>
    <property type="match status" value="1"/>
</dbReference>
<dbReference type="SUPFAM" id="SSF117856">
    <property type="entry name" value="AF0104/ALDC/Ptd012-like"/>
    <property type="match status" value="1"/>
</dbReference>
<dbReference type="Pfam" id="PF03479">
    <property type="entry name" value="PCC"/>
    <property type="match status" value="1"/>
</dbReference>
<dbReference type="RefSeq" id="WP_367993644.1">
    <property type="nucleotide sequence ID" value="NZ_JBFPJR010000013.1"/>
</dbReference>
<dbReference type="PANTHER" id="PTHR34988">
    <property type="entry name" value="PROTEIN, PUTATIVE-RELATED"/>
    <property type="match status" value="1"/>
</dbReference>
<dbReference type="PANTHER" id="PTHR34988:SF1">
    <property type="entry name" value="DNA-BINDING PROTEIN"/>
    <property type="match status" value="1"/>
</dbReference>
<name>A0ABV3T0U0_9ACTN</name>
<organism evidence="2 3">
    <name type="scientific">Nocardioides eburneus</name>
    <dbReference type="NCBI Taxonomy" id="3231482"/>
    <lineage>
        <taxon>Bacteria</taxon>
        <taxon>Bacillati</taxon>
        <taxon>Actinomycetota</taxon>
        <taxon>Actinomycetes</taxon>
        <taxon>Propionibacteriales</taxon>
        <taxon>Nocardioidaceae</taxon>
        <taxon>Nocardioides</taxon>
    </lineage>
</organism>
<feature type="domain" description="PPC" evidence="1">
    <location>
        <begin position="8"/>
        <end position="145"/>
    </location>
</feature>
<dbReference type="GO" id="GO:0003677">
    <property type="term" value="F:DNA binding"/>
    <property type="evidence" value="ECO:0007669"/>
    <property type="project" value="UniProtKB-KW"/>
</dbReference>
<dbReference type="PIRSF" id="PIRSF016702">
    <property type="entry name" value="DNA_bp_PD1"/>
    <property type="match status" value="1"/>
</dbReference>
<evidence type="ECO:0000259" key="1">
    <source>
        <dbReference type="PROSITE" id="PS51742"/>
    </source>
</evidence>
<gene>
    <name evidence="2" type="ORF">AB3X52_09545</name>
</gene>
<proteinExistence type="predicted"/>
<dbReference type="Proteomes" id="UP001556631">
    <property type="component" value="Unassembled WGS sequence"/>
</dbReference>
<evidence type="ECO:0000313" key="3">
    <source>
        <dbReference type="Proteomes" id="UP001556631"/>
    </source>
</evidence>
<dbReference type="InterPro" id="IPR005175">
    <property type="entry name" value="PPC_dom"/>
</dbReference>